<reference evidence="1 2" key="1">
    <citation type="submission" date="2021-07" db="EMBL/GenBank/DDBJ databases">
        <authorList>
            <person name="Palmer J.M."/>
        </authorList>
    </citation>
    <scope>NUCLEOTIDE SEQUENCE [LARGE SCALE GENOMIC DNA]</scope>
    <source>
        <strain evidence="1 2">AT_MEX2019</strain>
        <tissue evidence="1">Muscle</tissue>
    </source>
</reference>
<name>A0ABU7B785_9TELE</name>
<dbReference type="Proteomes" id="UP001345963">
    <property type="component" value="Unassembled WGS sequence"/>
</dbReference>
<protein>
    <submittedName>
        <fullName evidence="1">Uncharacterized protein</fullName>
    </submittedName>
</protein>
<evidence type="ECO:0000313" key="1">
    <source>
        <dbReference type="EMBL" id="MED6245945.1"/>
    </source>
</evidence>
<comment type="caution">
    <text evidence="1">The sequence shown here is derived from an EMBL/GenBank/DDBJ whole genome shotgun (WGS) entry which is preliminary data.</text>
</comment>
<gene>
    <name evidence="1" type="ORF">ATANTOWER_010676</name>
</gene>
<proteinExistence type="predicted"/>
<accession>A0ABU7B785</accession>
<organism evidence="1 2">
    <name type="scientific">Ataeniobius toweri</name>
    <dbReference type="NCBI Taxonomy" id="208326"/>
    <lineage>
        <taxon>Eukaryota</taxon>
        <taxon>Metazoa</taxon>
        <taxon>Chordata</taxon>
        <taxon>Craniata</taxon>
        <taxon>Vertebrata</taxon>
        <taxon>Euteleostomi</taxon>
        <taxon>Actinopterygii</taxon>
        <taxon>Neopterygii</taxon>
        <taxon>Teleostei</taxon>
        <taxon>Neoteleostei</taxon>
        <taxon>Acanthomorphata</taxon>
        <taxon>Ovalentaria</taxon>
        <taxon>Atherinomorphae</taxon>
        <taxon>Cyprinodontiformes</taxon>
        <taxon>Goodeidae</taxon>
        <taxon>Ataeniobius</taxon>
    </lineage>
</organism>
<sequence>MTEQKQNENIIAYTLDLRLQFQGATPLQSVPLPCPCHRQALLLCPVRFSPPFFCFVCFTNSTWKDSHNGETRRRLKSLLMKDYFFGARTHEEDVNAEDE</sequence>
<evidence type="ECO:0000313" key="2">
    <source>
        <dbReference type="Proteomes" id="UP001345963"/>
    </source>
</evidence>
<dbReference type="EMBL" id="JAHUTI010041691">
    <property type="protein sequence ID" value="MED6245945.1"/>
    <property type="molecule type" value="Genomic_DNA"/>
</dbReference>
<keyword evidence="2" id="KW-1185">Reference proteome</keyword>